<organism evidence="7">
    <name type="scientific">viral metagenome</name>
    <dbReference type="NCBI Taxonomy" id="1070528"/>
    <lineage>
        <taxon>unclassified sequences</taxon>
        <taxon>metagenomes</taxon>
        <taxon>organismal metagenomes</taxon>
    </lineage>
</organism>
<keyword evidence="2" id="KW-0479">Metal-binding</keyword>
<evidence type="ECO:0000313" key="7">
    <source>
        <dbReference type="EMBL" id="QHU05859.1"/>
    </source>
</evidence>
<dbReference type="AlphaFoldDB" id="A0A6C0JJU2"/>
<keyword evidence="4" id="KW-0560">Oxidoreductase</keyword>
<dbReference type="SMART" id="SM00702">
    <property type="entry name" value="P4Hc"/>
    <property type="match status" value="1"/>
</dbReference>
<keyword evidence="5" id="KW-0408">Iron</keyword>
<reference evidence="7" key="1">
    <citation type="journal article" date="2020" name="Nature">
        <title>Giant virus diversity and host interactions through global metagenomics.</title>
        <authorList>
            <person name="Schulz F."/>
            <person name="Roux S."/>
            <person name="Paez-Espino D."/>
            <person name="Jungbluth S."/>
            <person name="Walsh D.A."/>
            <person name="Denef V.J."/>
            <person name="McMahon K.D."/>
            <person name="Konstantinidis K.T."/>
            <person name="Eloe-Fadrosh E.A."/>
            <person name="Kyrpides N.C."/>
            <person name="Woyke T."/>
        </authorList>
    </citation>
    <scope>NUCLEOTIDE SEQUENCE</scope>
    <source>
        <strain evidence="7">GVMAG-M-3300027736-24</strain>
    </source>
</reference>
<evidence type="ECO:0000256" key="3">
    <source>
        <dbReference type="ARBA" id="ARBA00022964"/>
    </source>
</evidence>
<dbReference type="EMBL" id="MN740421">
    <property type="protein sequence ID" value="QHU05859.1"/>
    <property type="molecule type" value="Genomic_DNA"/>
</dbReference>
<keyword evidence="3" id="KW-0223">Dioxygenase</keyword>
<evidence type="ECO:0000256" key="2">
    <source>
        <dbReference type="ARBA" id="ARBA00022723"/>
    </source>
</evidence>
<sequence>MDTILGLKNKKNKNYNYLICEKINCNNLHLSLINNVFSDEECSNLIIYSENVGFVQASSYTDKYKKEHYFLEIRKSLRCIIDSIDFAKILYKRIAHIIPNKYNDMEFCEINPRFRFLKYNNGDHFAKHTDEHYKNDKNEISLITVLIYLNDDYEGGNTKFLIDDKNENDISITPKIGLICLMDQNILHEVPKLISGIKYVIRTELMYK</sequence>
<accession>A0A6C0JJU2</accession>
<evidence type="ECO:0000259" key="6">
    <source>
        <dbReference type="PROSITE" id="PS51471"/>
    </source>
</evidence>
<dbReference type="Gene3D" id="2.60.120.620">
    <property type="entry name" value="q2cbj1_9rhob like domain"/>
    <property type="match status" value="1"/>
</dbReference>
<dbReference type="GO" id="GO:0004656">
    <property type="term" value="F:procollagen-proline 4-dioxygenase activity"/>
    <property type="evidence" value="ECO:0007669"/>
    <property type="project" value="TreeGrafter"/>
</dbReference>
<dbReference type="PROSITE" id="PS51471">
    <property type="entry name" value="FE2OG_OXY"/>
    <property type="match status" value="1"/>
</dbReference>
<evidence type="ECO:0000256" key="4">
    <source>
        <dbReference type="ARBA" id="ARBA00023002"/>
    </source>
</evidence>
<dbReference type="GO" id="GO:0005783">
    <property type="term" value="C:endoplasmic reticulum"/>
    <property type="evidence" value="ECO:0007669"/>
    <property type="project" value="TreeGrafter"/>
</dbReference>
<dbReference type="InterPro" id="IPR005123">
    <property type="entry name" value="Oxoglu/Fe-dep_dioxygenase_dom"/>
</dbReference>
<evidence type="ECO:0000256" key="5">
    <source>
        <dbReference type="ARBA" id="ARBA00023004"/>
    </source>
</evidence>
<dbReference type="Pfam" id="PF13640">
    <property type="entry name" value="2OG-FeII_Oxy_3"/>
    <property type="match status" value="1"/>
</dbReference>
<evidence type="ECO:0000256" key="1">
    <source>
        <dbReference type="ARBA" id="ARBA00001961"/>
    </source>
</evidence>
<dbReference type="InterPro" id="IPR045054">
    <property type="entry name" value="P4HA-like"/>
</dbReference>
<dbReference type="GO" id="GO:0031418">
    <property type="term" value="F:L-ascorbic acid binding"/>
    <property type="evidence" value="ECO:0007669"/>
    <property type="project" value="InterPro"/>
</dbReference>
<proteinExistence type="predicted"/>
<dbReference type="PANTHER" id="PTHR10869">
    <property type="entry name" value="PROLYL 4-HYDROXYLASE ALPHA SUBUNIT"/>
    <property type="match status" value="1"/>
</dbReference>
<dbReference type="GO" id="GO:0005506">
    <property type="term" value="F:iron ion binding"/>
    <property type="evidence" value="ECO:0007669"/>
    <property type="project" value="InterPro"/>
</dbReference>
<comment type="cofactor">
    <cofactor evidence="1">
        <name>L-ascorbate</name>
        <dbReference type="ChEBI" id="CHEBI:38290"/>
    </cofactor>
</comment>
<feature type="domain" description="Fe2OG dioxygenase" evidence="6">
    <location>
        <begin position="109"/>
        <end position="207"/>
    </location>
</feature>
<name>A0A6C0JJU2_9ZZZZ</name>
<protein>
    <recommendedName>
        <fullName evidence="6">Fe2OG dioxygenase domain-containing protein</fullName>
    </recommendedName>
</protein>
<dbReference type="InterPro" id="IPR044862">
    <property type="entry name" value="Pro_4_hyd_alph_FE2OG_OXY"/>
</dbReference>
<dbReference type="InterPro" id="IPR006620">
    <property type="entry name" value="Pro_4_hyd_alph"/>
</dbReference>
<dbReference type="PANTHER" id="PTHR10869:SF241">
    <property type="entry name" value="FE2OG DIOXYGENASE DOMAIN-CONTAINING PROTEIN"/>
    <property type="match status" value="1"/>
</dbReference>